<keyword evidence="2 5" id="KW-0378">Hydrolase</keyword>
<dbReference type="InterPro" id="IPR050079">
    <property type="entry name" value="DEAD_box_RNA_helicase"/>
</dbReference>
<proteinExistence type="inferred from homology"/>
<dbReference type="Gene3D" id="3.40.50.300">
    <property type="entry name" value="P-loop containing nucleotide triphosphate hydrolases"/>
    <property type="match status" value="2"/>
</dbReference>
<dbReference type="SUPFAM" id="SSF52540">
    <property type="entry name" value="P-loop containing nucleoside triphosphate hydrolases"/>
    <property type="match status" value="1"/>
</dbReference>
<evidence type="ECO:0000256" key="5">
    <source>
        <dbReference type="RuleBase" id="RU000492"/>
    </source>
</evidence>
<dbReference type="InterPro" id="IPR000629">
    <property type="entry name" value="RNA-helicase_DEAD-box_CS"/>
</dbReference>
<dbReference type="EMBL" id="HBGW01023018">
    <property type="protein sequence ID" value="CAD9537358.1"/>
    <property type="molecule type" value="Transcribed_RNA"/>
</dbReference>
<dbReference type="InterPro" id="IPR011545">
    <property type="entry name" value="DEAD/DEAH_box_helicase_dom"/>
</dbReference>
<gene>
    <name evidence="8" type="ORF">BRAN1462_LOCUS14597</name>
</gene>
<dbReference type="Pfam" id="PF00270">
    <property type="entry name" value="DEAD"/>
    <property type="match status" value="1"/>
</dbReference>
<comment type="similarity">
    <text evidence="5">Belongs to the DEAD box helicase family.</text>
</comment>
<evidence type="ECO:0000256" key="6">
    <source>
        <dbReference type="SAM" id="MobiDB-lite"/>
    </source>
</evidence>
<evidence type="ECO:0000256" key="4">
    <source>
        <dbReference type="ARBA" id="ARBA00022840"/>
    </source>
</evidence>
<dbReference type="InterPro" id="IPR027417">
    <property type="entry name" value="P-loop_NTPase"/>
</dbReference>
<dbReference type="PROSITE" id="PS51192">
    <property type="entry name" value="HELICASE_ATP_BIND_1"/>
    <property type="match status" value="1"/>
</dbReference>
<dbReference type="GO" id="GO:0016787">
    <property type="term" value="F:hydrolase activity"/>
    <property type="evidence" value="ECO:0007669"/>
    <property type="project" value="UniProtKB-KW"/>
</dbReference>
<name>A0A7S2NFN6_9DINO</name>
<dbReference type="GO" id="GO:0005524">
    <property type="term" value="F:ATP binding"/>
    <property type="evidence" value="ECO:0007669"/>
    <property type="project" value="UniProtKB-KW"/>
</dbReference>
<protein>
    <recommendedName>
        <fullName evidence="7">Helicase ATP-binding domain-containing protein</fullName>
    </recommendedName>
</protein>
<reference evidence="8" key="1">
    <citation type="submission" date="2021-01" db="EMBL/GenBank/DDBJ databases">
        <authorList>
            <person name="Corre E."/>
            <person name="Pelletier E."/>
            <person name="Niang G."/>
            <person name="Scheremetjew M."/>
            <person name="Finn R."/>
            <person name="Kale V."/>
            <person name="Holt S."/>
            <person name="Cochrane G."/>
            <person name="Meng A."/>
            <person name="Brown T."/>
            <person name="Cohen L."/>
        </authorList>
    </citation>
    <scope>NUCLEOTIDE SEQUENCE</scope>
    <source>
        <strain evidence="8">RCC3387</strain>
    </source>
</reference>
<dbReference type="PANTHER" id="PTHR47959">
    <property type="entry name" value="ATP-DEPENDENT RNA HELICASE RHLE-RELATED"/>
    <property type="match status" value="1"/>
</dbReference>
<dbReference type="GO" id="GO:0003724">
    <property type="term" value="F:RNA helicase activity"/>
    <property type="evidence" value="ECO:0007669"/>
    <property type="project" value="TreeGrafter"/>
</dbReference>
<feature type="region of interest" description="Disordered" evidence="6">
    <location>
        <begin position="420"/>
        <end position="487"/>
    </location>
</feature>
<dbReference type="GO" id="GO:0003676">
    <property type="term" value="F:nucleic acid binding"/>
    <property type="evidence" value="ECO:0007669"/>
    <property type="project" value="InterPro"/>
</dbReference>
<sequence>MRPIYEGNSAVLQSPTGTGKSLCILLPMLTRLLERMQQRPRAGLRMLMLVPSPVLQLQMAGWTCELLGERLAKMVRVLRRDVYFGTADLAPITIATPRQVLDYIEDEKESKDWRQVLGHLDMLVFDEADRTFDPWTRRQRFVRGVLGEAKEPGQILLETIAAESERTRRREPVQIVAASATINRKTERSLRFCANQDFLLIRAAGQPIETTTGAAVDDGGQYGDGTSALPPGLVHTLRVPIEDKPFHANYQGVLSLTARTIYELESHRTLVIVCNSQKVGKCPASVYPRSRVESWLRSRMLEAGGYAVEGVQSVVEASAANWRFGGGGVSEYKQVIVGDKREMRGLHIENIDAVVLVGCPESCGEYIHAAGRTSRYHFGSPKHRGGSVVTICPDSVAHKIFSWAKLAGFKVVEEPADERHPRFDATWPEGDKVPLPAQDDPGAYQGVSSDDELEALGPEGAPGYGDEPEGTDPYGPDDSLAATGAFG</sequence>
<dbReference type="PANTHER" id="PTHR47959:SF1">
    <property type="entry name" value="ATP-DEPENDENT RNA HELICASE DBPA"/>
    <property type="match status" value="1"/>
</dbReference>
<dbReference type="GO" id="GO:0005829">
    <property type="term" value="C:cytosol"/>
    <property type="evidence" value="ECO:0007669"/>
    <property type="project" value="TreeGrafter"/>
</dbReference>
<dbReference type="PROSITE" id="PS00039">
    <property type="entry name" value="DEAD_ATP_HELICASE"/>
    <property type="match status" value="1"/>
</dbReference>
<dbReference type="SMART" id="SM00487">
    <property type="entry name" value="DEXDc"/>
    <property type="match status" value="1"/>
</dbReference>
<evidence type="ECO:0000313" key="8">
    <source>
        <dbReference type="EMBL" id="CAD9537358.1"/>
    </source>
</evidence>
<evidence type="ECO:0000256" key="2">
    <source>
        <dbReference type="ARBA" id="ARBA00022801"/>
    </source>
</evidence>
<dbReference type="InterPro" id="IPR014001">
    <property type="entry name" value="Helicase_ATP-bd"/>
</dbReference>
<feature type="domain" description="Helicase ATP-binding" evidence="7">
    <location>
        <begin position="1"/>
        <end position="200"/>
    </location>
</feature>
<organism evidence="8">
    <name type="scientific">Zooxanthella nutricula</name>
    <dbReference type="NCBI Taxonomy" id="1333877"/>
    <lineage>
        <taxon>Eukaryota</taxon>
        <taxon>Sar</taxon>
        <taxon>Alveolata</taxon>
        <taxon>Dinophyceae</taxon>
        <taxon>Peridiniales</taxon>
        <taxon>Peridiniales incertae sedis</taxon>
        <taxon>Zooxanthella</taxon>
    </lineage>
</organism>
<dbReference type="AlphaFoldDB" id="A0A7S2NFN6"/>
<evidence type="ECO:0000256" key="1">
    <source>
        <dbReference type="ARBA" id="ARBA00022741"/>
    </source>
</evidence>
<keyword evidence="4 5" id="KW-0067">ATP-binding</keyword>
<evidence type="ECO:0000259" key="7">
    <source>
        <dbReference type="PROSITE" id="PS51192"/>
    </source>
</evidence>
<keyword evidence="3 5" id="KW-0347">Helicase</keyword>
<keyword evidence="1 5" id="KW-0547">Nucleotide-binding</keyword>
<accession>A0A7S2NFN6</accession>
<evidence type="ECO:0000256" key="3">
    <source>
        <dbReference type="ARBA" id="ARBA00022806"/>
    </source>
</evidence>